<name>A0AAV5WK55_9BILA</name>
<evidence type="ECO:0000313" key="3">
    <source>
        <dbReference type="EMBL" id="GMT31818.1"/>
    </source>
</evidence>
<dbReference type="Proteomes" id="UP001432322">
    <property type="component" value="Unassembled WGS sequence"/>
</dbReference>
<organism evidence="3 4">
    <name type="scientific">Pristionchus fissidentatus</name>
    <dbReference type="NCBI Taxonomy" id="1538716"/>
    <lineage>
        <taxon>Eukaryota</taxon>
        <taxon>Metazoa</taxon>
        <taxon>Ecdysozoa</taxon>
        <taxon>Nematoda</taxon>
        <taxon>Chromadorea</taxon>
        <taxon>Rhabditida</taxon>
        <taxon>Rhabditina</taxon>
        <taxon>Diplogasteromorpha</taxon>
        <taxon>Diplogasteroidea</taxon>
        <taxon>Neodiplogasteridae</taxon>
        <taxon>Pristionchus</taxon>
    </lineage>
</organism>
<feature type="transmembrane region" description="Helical" evidence="2">
    <location>
        <begin position="33"/>
        <end position="57"/>
    </location>
</feature>
<feature type="non-terminal residue" evidence="3">
    <location>
        <position position="276"/>
    </location>
</feature>
<keyword evidence="2" id="KW-1133">Transmembrane helix</keyword>
<dbReference type="AlphaFoldDB" id="A0AAV5WK55"/>
<comment type="caution">
    <text evidence="3">The sequence shown here is derived from an EMBL/GenBank/DDBJ whole genome shotgun (WGS) entry which is preliminary data.</text>
</comment>
<evidence type="ECO:0000256" key="1">
    <source>
        <dbReference type="SAM" id="MobiDB-lite"/>
    </source>
</evidence>
<evidence type="ECO:0000256" key="2">
    <source>
        <dbReference type="SAM" id="Phobius"/>
    </source>
</evidence>
<dbReference type="EMBL" id="BTSY01000006">
    <property type="protein sequence ID" value="GMT31818.1"/>
    <property type="molecule type" value="Genomic_DNA"/>
</dbReference>
<keyword evidence="4" id="KW-1185">Reference proteome</keyword>
<feature type="region of interest" description="Disordered" evidence="1">
    <location>
        <begin position="218"/>
        <end position="276"/>
    </location>
</feature>
<feature type="compositionally biased region" description="Polar residues" evidence="1">
    <location>
        <begin position="153"/>
        <end position="164"/>
    </location>
</feature>
<accession>A0AAV5WK55</accession>
<feature type="compositionally biased region" description="Basic and acidic residues" evidence="1">
    <location>
        <begin position="123"/>
        <end position="135"/>
    </location>
</feature>
<keyword evidence="2" id="KW-0472">Membrane</keyword>
<evidence type="ECO:0000313" key="4">
    <source>
        <dbReference type="Proteomes" id="UP001432322"/>
    </source>
</evidence>
<feature type="compositionally biased region" description="Acidic residues" evidence="1">
    <location>
        <begin position="168"/>
        <end position="179"/>
    </location>
</feature>
<keyword evidence="2" id="KW-0812">Transmembrane</keyword>
<proteinExistence type="predicted"/>
<protein>
    <submittedName>
        <fullName evidence="3">Uncharacterized protein</fullName>
    </submittedName>
</protein>
<reference evidence="3" key="1">
    <citation type="submission" date="2023-10" db="EMBL/GenBank/DDBJ databases">
        <title>Genome assembly of Pristionchus species.</title>
        <authorList>
            <person name="Yoshida K."/>
            <person name="Sommer R.J."/>
        </authorList>
    </citation>
    <scope>NUCLEOTIDE SEQUENCE</scope>
    <source>
        <strain evidence="3">RS5133</strain>
    </source>
</reference>
<gene>
    <name evidence="3" type="ORF">PFISCL1PPCAC_23115</name>
</gene>
<sequence length="276" mass="29960">QMLYACLATFGCLAVGLSGLALSLFDIERFNFGLYLALLSVVGVTVSIAFWIIAPAACTNPRWMQRLTARYGYKFEPVRDLWQLHFGKKRRRTKRRSKGGGKRGGVHRTSRVLIAFTRGVGVGKDRDTEESRTSGKEAAAAGCSTGRRDTDASGDTVTVPAENTTQHEEEDDETSMEEEADFCPLIASSLASVLAPTLASTRSIPKDQRPVIHLPKMSVATKQSKPPELETVGEQSAEVTVEASVPGPEPESEPDSAPEPDPAPEPAVRYPDELLE</sequence>
<feature type="region of interest" description="Disordered" evidence="1">
    <location>
        <begin position="123"/>
        <end position="179"/>
    </location>
</feature>
<feature type="non-terminal residue" evidence="3">
    <location>
        <position position="1"/>
    </location>
</feature>